<evidence type="ECO:0000256" key="1">
    <source>
        <dbReference type="ARBA" id="ARBA00004162"/>
    </source>
</evidence>
<evidence type="ECO:0000259" key="8">
    <source>
        <dbReference type="Pfam" id="PF04024"/>
    </source>
</evidence>
<feature type="transmembrane region" description="Helical" evidence="7">
    <location>
        <begin position="81"/>
        <end position="104"/>
    </location>
</feature>
<evidence type="ECO:0000256" key="5">
    <source>
        <dbReference type="ARBA" id="ARBA00023136"/>
    </source>
</evidence>
<gene>
    <name evidence="9" type="ORF">GCM10009550_49500</name>
</gene>
<keyword evidence="10" id="KW-1185">Reference proteome</keyword>
<comment type="caution">
    <text evidence="9">The sequence shown here is derived from an EMBL/GenBank/DDBJ whole genome shotgun (WGS) entry which is preliminary data.</text>
</comment>
<keyword evidence="3 7" id="KW-0812">Transmembrane</keyword>
<feature type="transmembrane region" description="Helical" evidence="7">
    <location>
        <begin position="116"/>
        <end position="139"/>
    </location>
</feature>
<evidence type="ECO:0000256" key="7">
    <source>
        <dbReference type="SAM" id="Phobius"/>
    </source>
</evidence>
<dbReference type="EMBL" id="BAAAHH010000022">
    <property type="protein sequence ID" value="GAA0959543.1"/>
    <property type="molecule type" value="Genomic_DNA"/>
</dbReference>
<protein>
    <recommendedName>
        <fullName evidence="8">Phage shock protein PspC N-terminal domain-containing protein</fullName>
    </recommendedName>
</protein>
<feature type="region of interest" description="Disordered" evidence="6">
    <location>
        <begin position="149"/>
        <end position="244"/>
    </location>
</feature>
<dbReference type="Pfam" id="PF04024">
    <property type="entry name" value="PspC"/>
    <property type="match status" value="1"/>
</dbReference>
<evidence type="ECO:0000256" key="2">
    <source>
        <dbReference type="ARBA" id="ARBA00022475"/>
    </source>
</evidence>
<evidence type="ECO:0000256" key="6">
    <source>
        <dbReference type="SAM" id="MobiDB-lite"/>
    </source>
</evidence>
<keyword evidence="2" id="KW-1003">Cell membrane</keyword>
<dbReference type="PANTHER" id="PTHR33885">
    <property type="entry name" value="PHAGE SHOCK PROTEIN C"/>
    <property type="match status" value="1"/>
</dbReference>
<evidence type="ECO:0000256" key="4">
    <source>
        <dbReference type="ARBA" id="ARBA00022989"/>
    </source>
</evidence>
<evidence type="ECO:0000256" key="3">
    <source>
        <dbReference type="ARBA" id="ARBA00022692"/>
    </source>
</evidence>
<dbReference type="PANTHER" id="PTHR33885:SF3">
    <property type="entry name" value="PHAGE SHOCK PROTEIN C"/>
    <property type="match status" value="1"/>
</dbReference>
<feature type="transmembrane region" description="Helical" evidence="7">
    <location>
        <begin position="248"/>
        <end position="268"/>
    </location>
</feature>
<feature type="transmembrane region" description="Helical" evidence="7">
    <location>
        <begin position="304"/>
        <end position="322"/>
    </location>
</feature>
<accession>A0ABN1RLM0</accession>
<feature type="domain" description="Phage shock protein PspC N-terminal" evidence="8">
    <location>
        <begin position="11"/>
        <end position="67"/>
    </location>
</feature>
<evidence type="ECO:0000313" key="10">
    <source>
        <dbReference type="Proteomes" id="UP001500665"/>
    </source>
</evidence>
<dbReference type="Proteomes" id="UP001500665">
    <property type="component" value="Unassembled WGS sequence"/>
</dbReference>
<keyword evidence="4 7" id="KW-1133">Transmembrane helix</keyword>
<keyword evidence="5 7" id="KW-0472">Membrane</keyword>
<organism evidence="9 10">
    <name type="scientific">Actinocorallia libanotica</name>
    <dbReference type="NCBI Taxonomy" id="46162"/>
    <lineage>
        <taxon>Bacteria</taxon>
        <taxon>Bacillati</taxon>
        <taxon>Actinomycetota</taxon>
        <taxon>Actinomycetes</taxon>
        <taxon>Streptosporangiales</taxon>
        <taxon>Thermomonosporaceae</taxon>
        <taxon>Actinocorallia</taxon>
    </lineage>
</organism>
<dbReference type="InterPro" id="IPR007168">
    <property type="entry name" value="Phageshock_PspC_N"/>
</dbReference>
<comment type="subcellular location">
    <subcellularLocation>
        <location evidence="1">Cell membrane</location>
        <topology evidence="1">Single-pass membrane protein</topology>
    </subcellularLocation>
</comment>
<name>A0ABN1RLM0_9ACTN</name>
<reference evidence="9 10" key="1">
    <citation type="journal article" date="2019" name="Int. J. Syst. Evol. Microbiol.">
        <title>The Global Catalogue of Microorganisms (GCM) 10K type strain sequencing project: providing services to taxonomists for standard genome sequencing and annotation.</title>
        <authorList>
            <consortium name="The Broad Institute Genomics Platform"/>
            <consortium name="The Broad Institute Genome Sequencing Center for Infectious Disease"/>
            <person name="Wu L."/>
            <person name="Ma J."/>
        </authorList>
    </citation>
    <scope>NUCLEOTIDE SEQUENCE [LARGE SCALE GENOMIC DNA]</scope>
    <source>
        <strain evidence="9 10">JCM 10696</strain>
    </source>
</reference>
<feature type="transmembrane region" description="Helical" evidence="7">
    <location>
        <begin position="274"/>
        <end position="297"/>
    </location>
</feature>
<evidence type="ECO:0000313" key="9">
    <source>
        <dbReference type="EMBL" id="GAA0959543.1"/>
    </source>
</evidence>
<feature type="transmembrane region" description="Helical" evidence="7">
    <location>
        <begin position="37"/>
        <end position="60"/>
    </location>
</feature>
<sequence length="446" mass="45943">MHEHGRMTPDRLSRSREGRIIGGVCAGLGRYTGIDPLVFRVGFALLVFASWFGLPLYGFALALMPAEDGKAAPLERMTGRLLAGATALTLLGVLLCAGILLSLTGRGLLNGLSGDAPAALAIVVLIAMTAQARGVDLVAAVRTLPDRMRGEPLPEAQAPPRPPAEVPSERSTAGWIDLATLQPYRPDPPGKEDGVPVAPPRPSGATAPIDLTKTPADPAAPLTPSVRPEPSSCSRGGALERSRKRPPVLAGVTLLLASAAGASSLAFTSGLPEIASLQVAFATALAVVALGLVIGTWAGGTGGLVAVGALLSVALIGSGTAADVRDGARFGDVSWRPVDPNATQPYRIIAGKGVLDLTALPLRDGERYRVFAEVDLGGLRVVLPALAQVELHVSTGLGDVTVDKRITSGPKARVERTLPGVGANPPVLELHVKGRLSDLEVVRGQI</sequence>
<proteinExistence type="predicted"/>
<dbReference type="InterPro" id="IPR052027">
    <property type="entry name" value="PspC"/>
</dbReference>